<evidence type="ECO:0008006" key="4">
    <source>
        <dbReference type="Google" id="ProtNLM"/>
    </source>
</evidence>
<dbReference type="PROSITE" id="PS00409">
    <property type="entry name" value="PROKAR_NTER_METHYL"/>
    <property type="match status" value="1"/>
</dbReference>
<proteinExistence type="predicted"/>
<keyword evidence="1" id="KW-1133">Transmembrane helix</keyword>
<dbReference type="Pfam" id="PF07963">
    <property type="entry name" value="N_methyl"/>
    <property type="match status" value="1"/>
</dbReference>
<protein>
    <recommendedName>
        <fullName evidence="4">Type II secretion system protein J</fullName>
    </recommendedName>
</protein>
<evidence type="ECO:0000313" key="3">
    <source>
        <dbReference type="Proteomes" id="UP000228496"/>
    </source>
</evidence>
<feature type="transmembrane region" description="Helical" evidence="1">
    <location>
        <begin position="21"/>
        <end position="46"/>
    </location>
</feature>
<comment type="caution">
    <text evidence="2">The sequence shown here is derived from an EMBL/GenBank/DDBJ whole genome shotgun (WGS) entry which is preliminary data.</text>
</comment>
<dbReference type="Proteomes" id="UP000228496">
    <property type="component" value="Unassembled WGS sequence"/>
</dbReference>
<dbReference type="InterPro" id="IPR012902">
    <property type="entry name" value="N_methyl_site"/>
</dbReference>
<accession>A0A2J0Q6S0</accession>
<sequence length="211" mass="23198">MNLLKVLKKILSNISPSSRAGFTLIEIVIGLAIMSIIVILIGSFGLDILSSQTSFSRTLEIQSEINQTFKEIIPEIRSMEESENGAYPIISASSDSFEFYSDVDSNGTVDKVRYFVDGSEMKRGTTKPSGNPPVYDPSDEKIKRLISDLTLTSAGMFKYYDKNFTGSENSLAVPVSIPAIRLIRIEAIVDPKIPGSSNFVSSMQATPRNLR</sequence>
<keyword evidence="1" id="KW-0472">Membrane</keyword>
<dbReference type="NCBIfam" id="TIGR02532">
    <property type="entry name" value="IV_pilin_GFxxxE"/>
    <property type="match status" value="1"/>
</dbReference>
<evidence type="ECO:0000313" key="2">
    <source>
        <dbReference type="EMBL" id="PJE50509.1"/>
    </source>
</evidence>
<evidence type="ECO:0000256" key="1">
    <source>
        <dbReference type="SAM" id="Phobius"/>
    </source>
</evidence>
<reference evidence="2 3" key="1">
    <citation type="submission" date="2017-09" db="EMBL/GenBank/DDBJ databases">
        <title>Depth-based differentiation of microbial function through sediment-hosted aquifers and enrichment of novel symbionts in the deep terrestrial subsurface.</title>
        <authorList>
            <person name="Probst A.J."/>
            <person name="Ladd B."/>
            <person name="Jarett J.K."/>
            <person name="Geller-Mcgrath D.E."/>
            <person name="Sieber C.M."/>
            <person name="Emerson J.B."/>
            <person name="Anantharaman K."/>
            <person name="Thomas B.C."/>
            <person name="Malmstrom R."/>
            <person name="Stieglmeier M."/>
            <person name="Klingl A."/>
            <person name="Woyke T."/>
            <person name="Ryan C.M."/>
            <person name="Banfield J.F."/>
        </authorList>
    </citation>
    <scope>NUCLEOTIDE SEQUENCE [LARGE SCALE GENOMIC DNA]</scope>
    <source>
        <strain evidence="2">CG10_big_fil_rev_8_21_14_0_10_36_16</strain>
    </source>
</reference>
<organism evidence="2 3">
    <name type="scientific">Candidatus Yanofskybacteria bacterium CG10_big_fil_rev_8_21_14_0_10_36_16</name>
    <dbReference type="NCBI Taxonomy" id="1975096"/>
    <lineage>
        <taxon>Bacteria</taxon>
        <taxon>Candidatus Yanofskyibacteriota</taxon>
    </lineage>
</organism>
<keyword evidence="1" id="KW-0812">Transmembrane</keyword>
<dbReference type="EMBL" id="PCXQ01000006">
    <property type="protein sequence ID" value="PJE50509.1"/>
    <property type="molecule type" value="Genomic_DNA"/>
</dbReference>
<name>A0A2J0Q6S0_9BACT</name>
<dbReference type="AlphaFoldDB" id="A0A2J0Q6S0"/>
<gene>
    <name evidence="2" type="ORF">COV29_03820</name>
</gene>